<feature type="compositionally biased region" description="Low complexity" evidence="5">
    <location>
        <begin position="61"/>
        <end position="73"/>
    </location>
</feature>
<dbReference type="SMART" id="SM00066">
    <property type="entry name" value="GAL4"/>
    <property type="match status" value="1"/>
</dbReference>
<reference evidence="7" key="1">
    <citation type="journal article" date="2023" name="IMA Fungus">
        <title>Comparative genomic study of the Penicillium genus elucidates a diverse pangenome and 15 lateral gene transfer events.</title>
        <authorList>
            <person name="Petersen C."/>
            <person name="Sorensen T."/>
            <person name="Nielsen M.R."/>
            <person name="Sondergaard T.E."/>
            <person name="Sorensen J.L."/>
            <person name="Fitzpatrick D.A."/>
            <person name="Frisvad J.C."/>
            <person name="Nielsen K.L."/>
        </authorList>
    </citation>
    <scope>NUCLEOTIDE SEQUENCE</scope>
    <source>
        <strain evidence="7">IBT 17514</strain>
    </source>
</reference>
<evidence type="ECO:0000256" key="3">
    <source>
        <dbReference type="ARBA" id="ARBA00023163"/>
    </source>
</evidence>
<dbReference type="InterPro" id="IPR001138">
    <property type="entry name" value="Zn2Cys6_DnaBD"/>
</dbReference>
<dbReference type="SUPFAM" id="SSF57701">
    <property type="entry name" value="Zn2/Cys6 DNA-binding domain"/>
    <property type="match status" value="1"/>
</dbReference>
<evidence type="ECO:0000256" key="5">
    <source>
        <dbReference type="SAM" id="MobiDB-lite"/>
    </source>
</evidence>
<organism evidence="7 8">
    <name type="scientific">Penicillium malachiteum</name>
    <dbReference type="NCBI Taxonomy" id="1324776"/>
    <lineage>
        <taxon>Eukaryota</taxon>
        <taxon>Fungi</taxon>
        <taxon>Dikarya</taxon>
        <taxon>Ascomycota</taxon>
        <taxon>Pezizomycotina</taxon>
        <taxon>Eurotiomycetes</taxon>
        <taxon>Eurotiomycetidae</taxon>
        <taxon>Eurotiales</taxon>
        <taxon>Aspergillaceae</taxon>
        <taxon>Penicillium</taxon>
    </lineage>
</organism>
<dbReference type="PROSITE" id="PS00463">
    <property type="entry name" value="ZN2_CY6_FUNGAL_1"/>
    <property type="match status" value="1"/>
</dbReference>
<keyword evidence="1" id="KW-0805">Transcription regulation</keyword>
<keyword evidence="8" id="KW-1185">Reference proteome</keyword>
<feature type="domain" description="Zn(2)-C6 fungal-type" evidence="6">
    <location>
        <begin position="12"/>
        <end position="42"/>
    </location>
</feature>
<evidence type="ECO:0000256" key="1">
    <source>
        <dbReference type="ARBA" id="ARBA00023015"/>
    </source>
</evidence>
<proteinExistence type="predicted"/>
<dbReference type="Pfam" id="PF00172">
    <property type="entry name" value="Zn_clus"/>
    <property type="match status" value="1"/>
</dbReference>
<dbReference type="EMBL" id="JAQJAN010000002">
    <property type="protein sequence ID" value="KAJ5738397.1"/>
    <property type="molecule type" value="Genomic_DNA"/>
</dbReference>
<dbReference type="Gene3D" id="4.10.240.10">
    <property type="entry name" value="Zn(2)-C6 fungal-type DNA-binding domain"/>
    <property type="match status" value="1"/>
</dbReference>
<dbReference type="GO" id="GO:0003677">
    <property type="term" value="F:DNA binding"/>
    <property type="evidence" value="ECO:0007669"/>
    <property type="project" value="UniProtKB-KW"/>
</dbReference>
<sequence>MPRRCHTKSRRGCVQCKERHVKCDELQPTCSLCVRRGLSCIYVAPRPRKRPASTGSSPRNSGSERASSHSSISELDTFSRLPRLKEMALFHHACESTLPSISRNKDDRSFWVDKIPKVAVNYDFVMDGLLAVAALHIASEQRDNGEVPSWLETALTYQTHATVGLRQDLATNPQNIQASFICSSIILVLVTAYPSLCWDDTPVDPLNEIETLRSILSGAAFLWVQMVGPDRGWVDDWVYRDGGDRLVLARAQHRNILMKFRTLPPIIESSSGPHIEIYRDTYNLLLRSLETWPSGQGSLVWPIRVSDDFIKLVRQGEWTALIFIMFHGLDRHLSSQKWFARDSGKRLVLGIIRKFGSTIPLEWMDMIEWIGRVVEL</sequence>
<keyword evidence="2" id="KW-0238">DNA-binding</keyword>
<dbReference type="InterPro" id="IPR021858">
    <property type="entry name" value="Fun_TF"/>
</dbReference>
<accession>A0AAD6HUD9</accession>
<dbReference type="PROSITE" id="PS50048">
    <property type="entry name" value="ZN2_CY6_FUNGAL_2"/>
    <property type="match status" value="1"/>
</dbReference>
<dbReference type="GO" id="GO:0008270">
    <property type="term" value="F:zinc ion binding"/>
    <property type="evidence" value="ECO:0007669"/>
    <property type="project" value="InterPro"/>
</dbReference>
<evidence type="ECO:0000313" key="7">
    <source>
        <dbReference type="EMBL" id="KAJ5738397.1"/>
    </source>
</evidence>
<comment type="caution">
    <text evidence="7">The sequence shown here is derived from an EMBL/GenBank/DDBJ whole genome shotgun (WGS) entry which is preliminary data.</text>
</comment>
<protein>
    <recommendedName>
        <fullName evidence="6">Zn(2)-C6 fungal-type domain-containing protein</fullName>
    </recommendedName>
</protein>
<evidence type="ECO:0000313" key="8">
    <source>
        <dbReference type="Proteomes" id="UP001215712"/>
    </source>
</evidence>
<evidence type="ECO:0000256" key="4">
    <source>
        <dbReference type="ARBA" id="ARBA00023242"/>
    </source>
</evidence>
<dbReference type="PRINTS" id="PR00755">
    <property type="entry name" value="AFLATOXINBRP"/>
</dbReference>
<dbReference type="InterPro" id="IPR053157">
    <property type="entry name" value="Sterol_Uptake_Regulator"/>
</dbReference>
<keyword evidence="3" id="KW-0804">Transcription</keyword>
<dbReference type="PANTHER" id="PTHR47784">
    <property type="entry name" value="STEROL UPTAKE CONTROL PROTEIN 2"/>
    <property type="match status" value="1"/>
</dbReference>
<dbReference type="InterPro" id="IPR036864">
    <property type="entry name" value="Zn2-C6_fun-type_DNA-bd_sf"/>
</dbReference>
<feature type="region of interest" description="Disordered" evidence="5">
    <location>
        <begin position="47"/>
        <end position="74"/>
    </location>
</feature>
<evidence type="ECO:0000256" key="2">
    <source>
        <dbReference type="ARBA" id="ARBA00023125"/>
    </source>
</evidence>
<dbReference type="Proteomes" id="UP001215712">
    <property type="component" value="Unassembled WGS sequence"/>
</dbReference>
<dbReference type="AlphaFoldDB" id="A0AAD6HUD9"/>
<dbReference type="Pfam" id="PF11951">
    <property type="entry name" value="Fungal_trans_2"/>
    <property type="match status" value="1"/>
</dbReference>
<reference evidence="7" key="2">
    <citation type="submission" date="2023-01" db="EMBL/GenBank/DDBJ databases">
        <authorList>
            <person name="Petersen C."/>
        </authorList>
    </citation>
    <scope>NUCLEOTIDE SEQUENCE</scope>
    <source>
        <strain evidence="7">IBT 17514</strain>
    </source>
</reference>
<name>A0AAD6HUD9_9EURO</name>
<dbReference type="PANTHER" id="PTHR47784:SF14">
    <property type="entry name" value="ZN(II)2CYS6 TRANSCRIPTION FACTOR (EUROFUNG)"/>
    <property type="match status" value="1"/>
</dbReference>
<gene>
    <name evidence="7" type="ORF">N7493_001552</name>
</gene>
<evidence type="ECO:0000259" key="6">
    <source>
        <dbReference type="PROSITE" id="PS50048"/>
    </source>
</evidence>
<dbReference type="GO" id="GO:0001228">
    <property type="term" value="F:DNA-binding transcription activator activity, RNA polymerase II-specific"/>
    <property type="evidence" value="ECO:0007669"/>
    <property type="project" value="TreeGrafter"/>
</dbReference>
<dbReference type="CDD" id="cd00067">
    <property type="entry name" value="GAL4"/>
    <property type="match status" value="1"/>
</dbReference>
<keyword evidence="4" id="KW-0539">Nucleus</keyword>